<sequence>MGVLPEIAHALKDACLKSFACEPGLDHVLALAEPTGPSRLPLRCRLAVALVLATPLSATAFLQQLGNPACNLRCLASLRGAAVVLANHGLTVPACGELLADPHVKPKVIPHSMNQQTSHADSIPLEYAVARMCKETGSTVAANVFLLDLNIITRPRDDWRTEVITNELPIWGGVQPAVDATLVSALDARGRPWRHQRNTVGAALRIARANKECTYPDLLRAPRRCPVVIALGVATRSSADAFQFVRLLARCRTRSAPPPTCVPPPSQRGRSGVAAARSFAASLLSLPLHSTANVDGALPDLSDAAEHRLDSPLLSSRLPGPRFIFFALLQKGVLKKNEKKGPSGDATAHGHSPADQTDKKDLATSADLDLITVPTNPGVAVAGRLGPRENTQQVECIGEALLEHQRQDHDKSRRKMPRAMAKKGNKSTPGGRLSVNGQHLPTSDGCIATYRTGKPCSIPRVSKLMPYCGKCMRTGDPSLKAVKHPRFGKILIAKRNLPRGYYVAWWGNLLPKKKIARKRMEWALETTKGMVDAVPYDGSQLKYCACVGPNELPTIDFAPNSDVLLKRGEDKAAVMFRTLRPIPRNWQVDMMYNKDEKSTDEFFQEQGICRGDVGTKRYPALRKKNADPPVWLKATGMKKKATKEVMNMKLKTSKSRSKKSG</sequence>
<name>A0A1Q9C497_SYMMI</name>
<dbReference type="EMBL" id="LSRX01001720">
    <property type="protein sequence ID" value="OLP77740.1"/>
    <property type="molecule type" value="Genomic_DNA"/>
</dbReference>
<organism evidence="2 3">
    <name type="scientific">Symbiodinium microadriaticum</name>
    <name type="common">Dinoflagellate</name>
    <name type="synonym">Zooxanthella microadriatica</name>
    <dbReference type="NCBI Taxonomy" id="2951"/>
    <lineage>
        <taxon>Eukaryota</taxon>
        <taxon>Sar</taxon>
        <taxon>Alveolata</taxon>
        <taxon>Dinophyceae</taxon>
        <taxon>Suessiales</taxon>
        <taxon>Symbiodiniaceae</taxon>
        <taxon>Symbiodinium</taxon>
    </lineage>
</organism>
<dbReference type="AlphaFoldDB" id="A0A1Q9C497"/>
<protein>
    <submittedName>
        <fullName evidence="2">Uncharacterized protein</fullName>
    </submittedName>
</protein>
<feature type="region of interest" description="Disordered" evidence="1">
    <location>
        <begin position="337"/>
        <end position="359"/>
    </location>
</feature>
<accession>A0A1Q9C497</accession>
<evidence type="ECO:0000313" key="2">
    <source>
        <dbReference type="EMBL" id="OLP77740.1"/>
    </source>
</evidence>
<evidence type="ECO:0000313" key="3">
    <source>
        <dbReference type="Proteomes" id="UP000186817"/>
    </source>
</evidence>
<keyword evidence="3" id="KW-1185">Reference proteome</keyword>
<dbReference type="Proteomes" id="UP000186817">
    <property type="component" value="Unassembled WGS sequence"/>
</dbReference>
<dbReference type="OrthoDB" id="416542at2759"/>
<reference evidence="2 3" key="1">
    <citation type="submission" date="2016-02" db="EMBL/GenBank/DDBJ databases">
        <title>Genome analysis of coral dinoflagellate symbionts highlights evolutionary adaptations to a symbiotic lifestyle.</title>
        <authorList>
            <person name="Aranda M."/>
            <person name="Li Y."/>
            <person name="Liew Y.J."/>
            <person name="Baumgarten S."/>
            <person name="Simakov O."/>
            <person name="Wilson M."/>
            <person name="Piel J."/>
            <person name="Ashoor H."/>
            <person name="Bougouffa S."/>
            <person name="Bajic V.B."/>
            <person name="Ryu T."/>
            <person name="Ravasi T."/>
            <person name="Bayer T."/>
            <person name="Micklem G."/>
            <person name="Kim H."/>
            <person name="Bhak J."/>
            <person name="Lajeunesse T.C."/>
            <person name="Voolstra C.R."/>
        </authorList>
    </citation>
    <scope>NUCLEOTIDE SEQUENCE [LARGE SCALE GENOMIC DNA]</scope>
    <source>
        <strain evidence="2 3">CCMP2467</strain>
    </source>
</reference>
<feature type="compositionally biased region" description="Basic residues" evidence="1">
    <location>
        <begin position="412"/>
        <end position="425"/>
    </location>
</feature>
<gene>
    <name evidence="2" type="ORF">AK812_SmicGene42166</name>
</gene>
<comment type="caution">
    <text evidence="2">The sequence shown here is derived from an EMBL/GenBank/DDBJ whole genome shotgun (WGS) entry which is preliminary data.</text>
</comment>
<evidence type="ECO:0000256" key="1">
    <source>
        <dbReference type="SAM" id="MobiDB-lite"/>
    </source>
</evidence>
<proteinExistence type="predicted"/>
<feature type="region of interest" description="Disordered" evidence="1">
    <location>
        <begin position="405"/>
        <end position="438"/>
    </location>
</feature>